<keyword evidence="3" id="KW-1185">Reference proteome</keyword>
<dbReference type="AlphaFoldDB" id="A0A9P6WBT6"/>
<evidence type="ECO:0000313" key="3">
    <source>
        <dbReference type="Proteomes" id="UP000750334"/>
    </source>
</evidence>
<proteinExistence type="predicted"/>
<feature type="region of interest" description="Disordered" evidence="1">
    <location>
        <begin position="282"/>
        <end position="327"/>
    </location>
</feature>
<dbReference type="Proteomes" id="UP000750334">
    <property type="component" value="Unassembled WGS sequence"/>
</dbReference>
<dbReference type="OrthoDB" id="3979912at2759"/>
<organism evidence="2 3">
    <name type="scientific">Maudiozyma exigua</name>
    <name type="common">Yeast</name>
    <name type="synonym">Kazachstania exigua</name>
    <dbReference type="NCBI Taxonomy" id="34358"/>
    <lineage>
        <taxon>Eukaryota</taxon>
        <taxon>Fungi</taxon>
        <taxon>Dikarya</taxon>
        <taxon>Ascomycota</taxon>
        <taxon>Saccharomycotina</taxon>
        <taxon>Saccharomycetes</taxon>
        <taxon>Saccharomycetales</taxon>
        <taxon>Saccharomycetaceae</taxon>
        <taxon>Maudiozyma</taxon>
    </lineage>
</organism>
<gene>
    <name evidence="2" type="ORF">C6P45_004479</name>
</gene>
<name>A0A9P6WBT6_MAUEX</name>
<evidence type="ECO:0000313" key="2">
    <source>
        <dbReference type="EMBL" id="KAG0668704.1"/>
    </source>
</evidence>
<accession>A0A9P6WBT6</accession>
<comment type="caution">
    <text evidence="2">The sequence shown here is derived from an EMBL/GenBank/DDBJ whole genome shotgun (WGS) entry which is preliminary data.</text>
</comment>
<reference evidence="2 3" key="1">
    <citation type="submission" date="2020-11" db="EMBL/GenBank/DDBJ databases">
        <title>Kefir isolates.</title>
        <authorList>
            <person name="Marcisauskas S."/>
            <person name="Kim Y."/>
            <person name="Blasche S."/>
        </authorList>
    </citation>
    <scope>NUCLEOTIDE SEQUENCE [LARGE SCALE GENOMIC DNA]</scope>
    <source>
        <strain evidence="2 3">OG2</strain>
    </source>
</reference>
<dbReference type="EMBL" id="PUHR01000060">
    <property type="protein sequence ID" value="KAG0668704.1"/>
    <property type="molecule type" value="Genomic_DNA"/>
</dbReference>
<protein>
    <submittedName>
        <fullName evidence="2">Uncharacterized protein</fullName>
    </submittedName>
</protein>
<feature type="compositionally biased region" description="Polar residues" evidence="1">
    <location>
        <begin position="298"/>
        <end position="327"/>
    </location>
</feature>
<sequence length="327" mass="36125">MNDLIEDPRLGLSLCTPVNHSTTNMFQQTVSQQQVQNPHLSIYMNRNNGGSVSSFTSTISDNNYSYSNNYTNKSFDNNNCNFSIEFTDLIMSVYQNISCDPTVTPFDTLNPPTGILNRVAMLSIEKASSLQIETGSKLVLQSNAMVVQIRHILNQELKRDGYMSRNGSQSSLLLPLPPQFTELLNSTHNDESDPVDPSFFKSSGEAVSISNTLLQPQPSIKTGRSNGYNNNNTYILTPNSSLANLSSGNNTQLHQNPHLHTLLPRQTFRTASPLSATTSFCHNNHNNNNGENDDVTAANCNYSSSNKPAGTRKYNNNNGGRFSPQQF</sequence>
<evidence type="ECO:0000256" key="1">
    <source>
        <dbReference type="SAM" id="MobiDB-lite"/>
    </source>
</evidence>